<dbReference type="PROSITE" id="PS51294">
    <property type="entry name" value="HTH_MYB"/>
    <property type="match status" value="2"/>
</dbReference>
<dbReference type="InterPro" id="IPR009057">
    <property type="entry name" value="Homeodomain-like_sf"/>
</dbReference>
<evidence type="ECO:0000256" key="9">
    <source>
        <dbReference type="SAM" id="MobiDB-lite"/>
    </source>
</evidence>
<dbReference type="SMART" id="SM00382">
    <property type="entry name" value="AAA"/>
    <property type="match status" value="1"/>
</dbReference>
<dbReference type="GO" id="GO:0043531">
    <property type="term" value="F:ADP binding"/>
    <property type="evidence" value="ECO:0007669"/>
    <property type="project" value="InterPro"/>
</dbReference>
<dbReference type="SUPFAM" id="SSF52200">
    <property type="entry name" value="Toll/Interleukin receptor TIR domain"/>
    <property type="match status" value="1"/>
</dbReference>
<keyword evidence="4" id="KW-0611">Plant defense</keyword>
<evidence type="ECO:0000259" key="11">
    <source>
        <dbReference type="PROSITE" id="PS50104"/>
    </source>
</evidence>
<organism evidence="13 15">
    <name type="scientific">Medicago truncatula</name>
    <name type="common">Barrel medic</name>
    <name type="synonym">Medicago tribuloides</name>
    <dbReference type="NCBI Taxonomy" id="3880"/>
    <lineage>
        <taxon>Eukaryota</taxon>
        <taxon>Viridiplantae</taxon>
        <taxon>Streptophyta</taxon>
        <taxon>Embryophyta</taxon>
        <taxon>Tracheophyta</taxon>
        <taxon>Spermatophyta</taxon>
        <taxon>Magnoliopsida</taxon>
        <taxon>eudicotyledons</taxon>
        <taxon>Gunneridae</taxon>
        <taxon>Pentapetalae</taxon>
        <taxon>rosids</taxon>
        <taxon>fabids</taxon>
        <taxon>Fabales</taxon>
        <taxon>Fabaceae</taxon>
        <taxon>Papilionoideae</taxon>
        <taxon>50 kb inversion clade</taxon>
        <taxon>NPAAA clade</taxon>
        <taxon>Hologalegina</taxon>
        <taxon>IRL clade</taxon>
        <taxon>Trifolieae</taxon>
        <taxon>Medicago</taxon>
    </lineage>
</organism>
<gene>
    <name evidence="13" type="ordered locus">MTR_6g015455</name>
</gene>
<dbReference type="InterPro" id="IPR044974">
    <property type="entry name" value="Disease_R_plants"/>
</dbReference>
<dbReference type="EnsemblPlants" id="KEH25080">
    <property type="protein sequence ID" value="KEH25080"/>
    <property type="gene ID" value="MTR_6g015455"/>
</dbReference>
<dbReference type="InterPro" id="IPR027417">
    <property type="entry name" value="P-loop_NTPase"/>
</dbReference>
<keyword evidence="6" id="KW-0238">DNA-binding</keyword>
<dbReference type="Gene3D" id="1.10.10.60">
    <property type="entry name" value="Homeodomain-like"/>
    <property type="match status" value="2"/>
</dbReference>
<dbReference type="InterPro" id="IPR000157">
    <property type="entry name" value="TIR_dom"/>
</dbReference>
<dbReference type="InterPro" id="IPR001005">
    <property type="entry name" value="SANT/Myb"/>
</dbReference>
<evidence type="ECO:0000313" key="15">
    <source>
        <dbReference type="Proteomes" id="UP000002051"/>
    </source>
</evidence>
<evidence type="ECO:0000256" key="8">
    <source>
        <dbReference type="ARBA" id="ARBA00023242"/>
    </source>
</evidence>
<evidence type="ECO:0000256" key="2">
    <source>
        <dbReference type="ARBA" id="ARBA00022614"/>
    </source>
</evidence>
<dbReference type="SUPFAM" id="SSF52540">
    <property type="entry name" value="P-loop containing nucleoside triphosphate hydrolases"/>
    <property type="match status" value="1"/>
</dbReference>
<dbReference type="Pfam" id="PF00249">
    <property type="entry name" value="Myb_DNA-binding"/>
    <property type="match status" value="2"/>
</dbReference>
<keyword evidence="2" id="KW-0433">Leucine-rich repeat</keyword>
<comment type="subcellular location">
    <subcellularLocation>
        <location evidence="1">Nucleus</location>
    </subcellularLocation>
</comment>
<evidence type="ECO:0000256" key="5">
    <source>
        <dbReference type="ARBA" id="ARBA00023015"/>
    </source>
</evidence>
<dbReference type="InterPro" id="IPR003593">
    <property type="entry name" value="AAA+_ATPase"/>
</dbReference>
<dbReference type="GO" id="GO:0006952">
    <property type="term" value="P:defense response"/>
    <property type="evidence" value="ECO:0007669"/>
    <property type="project" value="UniProtKB-KW"/>
</dbReference>
<dbReference type="InterPro" id="IPR058192">
    <property type="entry name" value="WHD_ROQ1-like"/>
</dbReference>
<dbReference type="SMART" id="SM00255">
    <property type="entry name" value="TIR"/>
    <property type="match status" value="1"/>
</dbReference>
<dbReference type="PRINTS" id="PR00364">
    <property type="entry name" value="DISEASERSIST"/>
</dbReference>
<evidence type="ECO:0000259" key="12">
    <source>
        <dbReference type="PROSITE" id="PS51294"/>
    </source>
</evidence>
<dbReference type="Gene3D" id="3.40.50.300">
    <property type="entry name" value="P-loop containing nucleotide triphosphate hydrolases"/>
    <property type="match status" value="1"/>
</dbReference>
<dbReference type="SMART" id="SM00717">
    <property type="entry name" value="SANT"/>
    <property type="match status" value="2"/>
</dbReference>
<dbReference type="Gene3D" id="1.10.8.430">
    <property type="entry name" value="Helical domain of apoptotic protease-activating factors"/>
    <property type="match status" value="1"/>
</dbReference>
<evidence type="ECO:0000256" key="6">
    <source>
        <dbReference type="ARBA" id="ARBA00023125"/>
    </source>
</evidence>
<dbReference type="InterPro" id="IPR035897">
    <property type="entry name" value="Toll_tir_struct_dom_sf"/>
</dbReference>
<evidence type="ECO:0000313" key="13">
    <source>
        <dbReference type="EMBL" id="KEH25080.1"/>
    </source>
</evidence>
<dbReference type="Pfam" id="PF01582">
    <property type="entry name" value="TIR"/>
    <property type="match status" value="1"/>
</dbReference>
<dbReference type="Pfam" id="PF00931">
    <property type="entry name" value="NB-ARC"/>
    <property type="match status" value="1"/>
</dbReference>
<evidence type="ECO:0000256" key="3">
    <source>
        <dbReference type="ARBA" id="ARBA00022737"/>
    </source>
</evidence>
<evidence type="ECO:0000256" key="7">
    <source>
        <dbReference type="ARBA" id="ARBA00023163"/>
    </source>
</evidence>
<reference evidence="14" key="3">
    <citation type="submission" date="2015-04" db="UniProtKB">
        <authorList>
            <consortium name="EnsemblPlants"/>
        </authorList>
    </citation>
    <scope>IDENTIFICATION</scope>
    <source>
        <strain evidence="14">cv. Jemalong A17</strain>
    </source>
</reference>
<dbReference type="InterPro" id="IPR042197">
    <property type="entry name" value="Apaf_helical"/>
</dbReference>
<dbReference type="EMBL" id="CM001222">
    <property type="protein sequence ID" value="KEH25080.1"/>
    <property type="molecule type" value="Genomic_DNA"/>
</dbReference>
<keyword evidence="7" id="KW-0804">Transcription</keyword>
<dbReference type="GO" id="GO:0005634">
    <property type="term" value="C:nucleus"/>
    <property type="evidence" value="ECO:0007669"/>
    <property type="project" value="UniProtKB-SubCell"/>
</dbReference>
<dbReference type="PANTHER" id="PTHR11017">
    <property type="entry name" value="LEUCINE-RICH REPEAT-CONTAINING PROTEIN"/>
    <property type="match status" value="1"/>
</dbReference>
<feature type="domain" description="Myb-like" evidence="10">
    <location>
        <begin position="1"/>
        <end position="51"/>
    </location>
</feature>
<dbReference type="SUPFAM" id="SSF52058">
    <property type="entry name" value="L domain-like"/>
    <property type="match status" value="1"/>
</dbReference>
<keyword evidence="15" id="KW-1185">Reference proteome</keyword>
<dbReference type="SUPFAM" id="SSF46689">
    <property type="entry name" value="Homeodomain-like"/>
    <property type="match status" value="1"/>
</dbReference>
<feature type="domain" description="HTH myb-type" evidence="12">
    <location>
        <begin position="1"/>
        <end position="55"/>
    </location>
</feature>
<name>A0A072UH02_MEDTR</name>
<dbReference type="HOGENOM" id="CLU_248111_0_0_1"/>
<reference evidence="13 15" key="2">
    <citation type="journal article" date="2014" name="BMC Genomics">
        <title>An improved genome release (version Mt4.0) for the model legume Medicago truncatula.</title>
        <authorList>
            <person name="Tang H."/>
            <person name="Krishnakumar V."/>
            <person name="Bidwell S."/>
            <person name="Rosen B."/>
            <person name="Chan A."/>
            <person name="Zhou S."/>
            <person name="Gentzbittel L."/>
            <person name="Childs K.L."/>
            <person name="Yandell M."/>
            <person name="Gundlach H."/>
            <person name="Mayer K.F."/>
            <person name="Schwartz D.C."/>
            <person name="Town C.D."/>
        </authorList>
    </citation>
    <scope>GENOME REANNOTATION</scope>
    <source>
        <strain evidence="13">A17</strain>
        <strain evidence="14 15">cv. Jemalong A17</strain>
    </source>
</reference>
<feature type="domain" description="HTH myb-type" evidence="12">
    <location>
        <begin position="57"/>
        <end position="106"/>
    </location>
</feature>
<proteinExistence type="predicted"/>
<dbReference type="Gene3D" id="3.80.10.10">
    <property type="entry name" value="Ribonuclease Inhibitor"/>
    <property type="match status" value="1"/>
</dbReference>
<feature type="domain" description="TIR" evidence="11">
    <location>
        <begin position="110"/>
        <end position="265"/>
    </location>
</feature>
<dbReference type="PANTHER" id="PTHR11017:SF271">
    <property type="entry name" value="DISEASE RESISTANCE PROTEIN (TIR-NBS-LRR CLASS) FAMILY"/>
    <property type="match status" value="1"/>
</dbReference>
<evidence type="ECO:0000256" key="4">
    <source>
        <dbReference type="ARBA" id="ARBA00022821"/>
    </source>
</evidence>
<dbReference type="SUPFAM" id="SSF46785">
    <property type="entry name" value="Winged helix' DNA-binding domain"/>
    <property type="match status" value="1"/>
</dbReference>
<dbReference type="CDD" id="cd00167">
    <property type="entry name" value="SANT"/>
    <property type="match status" value="2"/>
</dbReference>
<dbReference type="Gene3D" id="3.40.50.10140">
    <property type="entry name" value="Toll/interleukin-1 receptor homology (TIR) domain"/>
    <property type="match status" value="1"/>
</dbReference>
<protein>
    <submittedName>
        <fullName evidence="13">Disease resistance protein (TIR-NBS-LRR class), putative</fullName>
    </submittedName>
</protein>
<keyword evidence="5" id="KW-0805">Transcription regulation</keyword>
<accession>A0A072UH02</accession>
<evidence type="ECO:0000259" key="10">
    <source>
        <dbReference type="PROSITE" id="PS50090"/>
    </source>
</evidence>
<dbReference type="GO" id="GO:0003677">
    <property type="term" value="F:DNA binding"/>
    <property type="evidence" value="ECO:0007669"/>
    <property type="project" value="UniProtKB-KW"/>
</dbReference>
<dbReference type="PROSITE" id="PS50090">
    <property type="entry name" value="MYB_LIKE"/>
    <property type="match status" value="2"/>
</dbReference>
<keyword evidence="8" id="KW-0539">Nucleus</keyword>
<evidence type="ECO:0000256" key="1">
    <source>
        <dbReference type="ARBA" id="ARBA00004123"/>
    </source>
</evidence>
<feature type="domain" description="Myb-like" evidence="10">
    <location>
        <begin position="52"/>
        <end position="102"/>
    </location>
</feature>
<feature type="region of interest" description="Disordered" evidence="9">
    <location>
        <begin position="419"/>
        <end position="439"/>
    </location>
</feature>
<dbReference type="Pfam" id="PF23282">
    <property type="entry name" value="WHD_ROQ1"/>
    <property type="match status" value="1"/>
</dbReference>
<evidence type="ECO:0000313" key="14">
    <source>
        <dbReference type="EnsemblPlants" id="KEH25080"/>
    </source>
</evidence>
<sequence length="1513" mass="171572">MDRIKGPWSPEEDEALQKLVEKHGARNWSILSKSIPGRSGKSCRLPWCNQLSPQVERGAFTPEEDEAIIRAHARFGNKWATIARLLPGQTDNAVKNHWNITLKHKCSSIIMDEVFLSFRGEDTRSSFTSHLHSSLQKAGIKVFMDDDSLQRGDHISTSLLQSIDRSQISLIVFSTNYAGSRWCLEELVQIMKCHRFDVPHSSSHELSSIFVYLPSLRSLWVECSSERQLSHDAAIILDALHTINRKELEPTATTSQVSKHSLKSLLIQIGMNCQATNILKDIILQNIDVNRSGGCLLPGDSYPNWLTFLSEGSSVTLEVPQVEGRNLKTMMCIVYTSTPDNITSSGLKNVLVKNYTKATIQLYKSEALASFEDEEALRVVSSIEPGNKVEVVVVFENSFIVKKTAVYLVYDEPSVKRFSTEEEPNDDFNQNRKKKNRDSLQPSLAMSSFTITFVSKVVTSYFSPICWICILETVDQFLKGVWKSPRSKLHRRGVCRNHGRQHPDTEIPRKHSSVGRDNALLYAEAAVRTSDTPLIHLIRNENEAIKDENVTRLLDKIDLFIANNPVGVESRMLDMIQLLDKDIEQSNDVILLGMWGMGGVGKTTIAKAIYNKIGRDFEGRSFLANIREVWERNFGQVELQEQLLFDINKEMTTKIQNIESGKNILKDRLWHKRVLIVLDDVNTLEQMNALCGSSKWFGSGSRIIITTRDKHILSRNRVSQVFKMKHLDENESIELFSWHAFKNATPTKDFAEISRDVVEYSGGLPLALEVLGSYLLDRSVIEWQCVLEKLRRIPNNQVQKKLKISYDALNEDIEKEIFLNIACFFIDMDTNDVTHILNGCGLFAEIGISILIERSLVTVDAKDRLGMHDLLRDMGREIIREESPEVFEERCRLWFHEDVLDVLSKQTGTKSIKGLALKLPRANAKCLSTKAFKEMTTRLRLLQLDGVKLDGDFEILSRNLRWLCWNGFPLTHIPTDFYRESLVSIELENSNVKRVWKEAQMMEKLKILNHSHSHCLTHTPDFSYLPNLEKLVLKDCSMLSEVSTSIGHLNKILLINLEDCISLCSLPRSIYKLKSLKTLILSGCIMIDKLEEDLEQMESLTTLLANNTAIKRVPFSVVRSKSIGYISLCGHEGFSSDVFPSIIWSWMSPTNDLPPLFQTSNIMSSLVPLDVPHSSSHELSSMSQYLPSLRSLWMECSSELQLSHDAAIILDALYATNYKELEQTASTSQVSIMTTSTSQVSKHSSKSLLIQIGKNCQVTNILKGIILQNMDASWCGGSLLPGDSYPYWLAFNSEGSSVTFEVPQVKGRTLKKVMICIVYSSTLDNITSDGLTSLLVKNYTKATIQLYKREAAVSFEDEEGERVVSSIEAGNKVEIVVVFKNGFIVKKTAVYLIYDEPIGETMKQCHARTYKNVNVCSGDKTESFEREVSSHAEEKNQPIVSSDEENEGFVRRVYLAQDKNEPIVCSAEEKEGFVRKVSPQVAPIDDLKHNKKKKILKRRWKTVKEWLDKYWCC</sequence>
<dbReference type="Proteomes" id="UP000002051">
    <property type="component" value="Chromosome 6"/>
</dbReference>
<reference evidence="13 15" key="1">
    <citation type="journal article" date="2011" name="Nature">
        <title>The Medicago genome provides insight into the evolution of rhizobial symbioses.</title>
        <authorList>
            <person name="Young N.D."/>
            <person name="Debelle F."/>
            <person name="Oldroyd G.E."/>
            <person name="Geurts R."/>
            <person name="Cannon S.B."/>
            <person name="Udvardi M.K."/>
            <person name="Benedito V.A."/>
            <person name="Mayer K.F."/>
            <person name="Gouzy J."/>
            <person name="Schoof H."/>
            <person name="Van de Peer Y."/>
            <person name="Proost S."/>
            <person name="Cook D.R."/>
            <person name="Meyers B.C."/>
            <person name="Spannagl M."/>
            <person name="Cheung F."/>
            <person name="De Mita S."/>
            <person name="Krishnakumar V."/>
            <person name="Gundlach H."/>
            <person name="Zhou S."/>
            <person name="Mudge J."/>
            <person name="Bharti A.K."/>
            <person name="Murray J.D."/>
            <person name="Naoumkina M.A."/>
            <person name="Rosen B."/>
            <person name="Silverstein K.A."/>
            <person name="Tang H."/>
            <person name="Rombauts S."/>
            <person name="Zhao P.X."/>
            <person name="Zhou P."/>
            <person name="Barbe V."/>
            <person name="Bardou P."/>
            <person name="Bechner M."/>
            <person name="Bellec A."/>
            <person name="Berger A."/>
            <person name="Berges H."/>
            <person name="Bidwell S."/>
            <person name="Bisseling T."/>
            <person name="Choisne N."/>
            <person name="Couloux A."/>
            <person name="Denny R."/>
            <person name="Deshpande S."/>
            <person name="Dai X."/>
            <person name="Doyle J.J."/>
            <person name="Dudez A.M."/>
            <person name="Farmer A.D."/>
            <person name="Fouteau S."/>
            <person name="Franken C."/>
            <person name="Gibelin C."/>
            <person name="Gish J."/>
            <person name="Goldstein S."/>
            <person name="Gonzalez A.J."/>
            <person name="Green P.J."/>
            <person name="Hallab A."/>
            <person name="Hartog M."/>
            <person name="Hua A."/>
            <person name="Humphray S.J."/>
            <person name="Jeong D.H."/>
            <person name="Jing Y."/>
            <person name="Jocker A."/>
            <person name="Kenton S.M."/>
            <person name="Kim D.J."/>
            <person name="Klee K."/>
            <person name="Lai H."/>
            <person name="Lang C."/>
            <person name="Lin S."/>
            <person name="Macmil S.L."/>
            <person name="Magdelenat G."/>
            <person name="Matthews L."/>
            <person name="McCorrison J."/>
            <person name="Monaghan E.L."/>
            <person name="Mun J.H."/>
            <person name="Najar F.Z."/>
            <person name="Nicholson C."/>
            <person name="Noirot C."/>
            <person name="O'Bleness M."/>
            <person name="Paule C.R."/>
            <person name="Poulain J."/>
            <person name="Prion F."/>
            <person name="Qin B."/>
            <person name="Qu C."/>
            <person name="Retzel E.F."/>
            <person name="Riddle C."/>
            <person name="Sallet E."/>
            <person name="Samain S."/>
            <person name="Samson N."/>
            <person name="Sanders I."/>
            <person name="Saurat O."/>
            <person name="Scarpelli C."/>
            <person name="Schiex T."/>
            <person name="Segurens B."/>
            <person name="Severin A.J."/>
            <person name="Sherrier D.J."/>
            <person name="Shi R."/>
            <person name="Sims S."/>
            <person name="Singer S.R."/>
            <person name="Sinharoy S."/>
            <person name="Sterck L."/>
            <person name="Viollet A."/>
            <person name="Wang B.B."/>
            <person name="Wang K."/>
            <person name="Wang M."/>
            <person name="Wang X."/>
            <person name="Warfsmann J."/>
            <person name="Weissenbach J."/>
            <person name="White D.D."/>
            <person name="White J.D."/>
            <person name="Wiley G.B."/>
            <person name="Wincker P."/>
            <person name="Xing Y."/>
            <person name="Yang L."/>
            <person name="Yao Z."/>
            <person name="Ying F."/>
            <person name="Zhai J."/>
            <person name="Zhou L."/>
            <person name="Zuber A."/>
            <person name="Denarie J."/>
            <person name="Dixon R.A."/>
            <person name="May G.D."/>
            <person name="Schwartz D.C."/>
            <person name="Rogers J."/>
            <person name="Quetier F."/>
            <person name="Town C.D."/>
            <person name="Roe B.A."/>
        </authorList>
    </citation>
    <scope>NUCLEOTIDE SEQUENCE [LARGE SCALE GENOMIC DNA]</scope>
    <source>
        <strain evidence="13">A17</strain>
        <strain evidence="14 15">cv. Jemalong A17</strain>
    </source>
</reference>
<dbReference type="InterPro" id="IPR036390">
    <property type="entry name" value="WH_DNA-bd_sf"/>
</dbReference>
<dbReference type="InterPro" id="IPR002182">
    <property type="entry name" value="NB-ARC"/>
</dbReference>
<keyword evidence="3" id="KW-0677">Repeat</keyword>
<dbReference type="PROSITE" id="PS50104">
    <property type="entry name" value="TIR"/>
    <property type="match status" value="1"/>
</dbReference>
<dbReference type="InterPro" id="IPR032675">
    <property type="entry name" value="LRR_dom_sf"/>
</dbReference>
<dbReference type="FunFam" id="1.10.10.60:FF:000060">
    <property type="entry name" value="MYB transcription factor"/>
    <property type="match status" value="1"/>
</dbReference>
<dbReference type="InterPro" id="IPR017930">
    <property type="entry name" value="Myb_dom"/>
</dbReference>
<dbReference type="GO" id="GO:0007165">
    <property type="term" value="P:signal transduction"/>
    <property type="evidence" value="ECO:0007669"/>
    <property type="project" value="InterPro"/>
</dbReference>